<dbReference type="STRING" id="4577.A0A1D6MVR7"/>
<organism evidence="2">
    <name type="scientific">Zea mays</name>
    <name type="common">Maize</name>
    <dbReference type="NCBI Taxonomy" id="4577"/>
    <lineage>
        <taxon>Eukaryota</taxon>
        <taxon>Viridiplantae</taxon>
        <taxon>Streptophyta</taxon>
        <taxon>Embryophyta</taxon>
        <taxon>Tracheophyta</taxon>
        <taxon>Spermatophyta</taxon>
        <taxon>Magnoliopsida</taxon>
        <taxon>Liliopsida</taxon>
        <taxon>Poales</taxon>
        <taxon>Poaceae</taxon>
        <taxon>PACMAD clade</taxon>
        <taxon>Panicoideae</taxon>
        <taxon>Andropogonodae</taxon>
        <taxon>Andropogoneae</taxon>
        <taxon>Tripsacinae</taxon>
        <taxon>Zea</taxon>
    </lineage>
</organism>
<gene>
    <name evidence="2" type="ORF">ZEAMMB73_Zm00001d041389</name>
</gene>
<dbReference type="ExpressionAtlas" id="A0A1D6MVR7">
    <property type="expression patterns" value="baseline and differential"/>
</dbReference>
<dbReference type="EMBL" id="CM007649">
    <property type="protein sequence ID" value="ONM32909.1"/>
    <property type="molecule type" value="Genomic_DNA"/>
</dbReference>
<reference evidence="2" key="1">
    <citation type="submission" date="2015-12" db="EMBL/GenBank/DDBJ databases">
        <title>Update maize B73 reference genome by single molecule sequencing technologies.</title>
        <authorList>
            <consortium name="Maize Genome Sequencing Project"/>
            <person name="Ware D."/>
        </authorList>
    </citation>
    <scope>NUCLEOTIDE SEQUENCE [LARGE SCALE GENOMIC DNA]</scope>
    <source>
        <tissue evidence="2">Seedling</tissue>
    </source>
</reference>
<evidence type="ECO:0000313" key="2">
    <source>
        <dbReference type="EMBL" id="ONM32909.1"/>
    </source>
</evidence>
<proteinExistence type="predicted"/>
<keyword evidence="2" id="KW-0648">Protein biosynthesis</keyword>
<dbReference type="AlphaFoldDB" id="A0A1D6MVR7"/>
<evidence type="ECO:0000256" key="1">
    <source>
        <dbReference type="SAM" id="MobiDB-lite"/>
    </source>
</evidence>
<protein>
    <submittedName>
        <fullName evidence="2">RNA polymerase I specific transcription initiation factor RRN3 protein</fullName>
    </submittedName>
</protein>
<feature type="region of interest" description="Disordered" evidence="1">
    <location>
        <begin position="1"/>
        <end position="38"/>
    </location>
</feature>
<sequence length="197" mass="21882">MTKVTSADAEQLSSSREGVNPPPAEALSSALPRSGVPLHRPSRLAPVCRHGSSNDEAERQLQCPDVFRRVPGTHQECTSYSPRREYFLQPVCVICTSYSLFVSLDHGYKTIVTIGDGATDLEKMVSFVKCMLGLDAVVWDIIGSSLLEKVVYLLTELDVNITWEDILQDEHNKGIFDMELEDLAEDEHNLGRTSVET</sequence>
<accession>A0A1D6MVR7</accession>
<keyword evidence="2" id="KW-0396">Initiation factor</keyword>
<name>A0A1D6MVR7_MAIZE</name>
<dbReference type="InParanoid" id="A0A1D6MVR7"/>
<dbReference type="GO" id="GO:0003743">
    <property type="term" value="F:translation initiation factor activity"/>
    <property type="evidence" value="ECO:0007669"/>
    <property type="project" value="UniProtKB-KW"/>
</dbReference>
<dbReference type="IntAct" id="A0A1D6MVR7">
    <property type="interactions" value="3"/>
</dbReference>